<accession>A0A060VN13</accession>
<gene>
    <name evidence="2" type="ORF">GSONMT00077755001</name>
</gene>
<dbReference type="Proteomes" id="UP000193380">
    <property type="component" value="Chromosome 8"/>
</dbReference>
<dbReference type="InterPro" id="IPR015683">
    <property type="entry name" value="Ionotropic_Glu_rcpt"/>
</dbReference>
<keyword evidence="1" id="KW-0472">Membrane</keyword>
<evidence type="ECO:0008006" key="4">
    <source>
        <dbReference type="Google" id="ProtNLM"/>
    </source>
</evidence>
<feature type="transmembrane region" description="Helical" evidence="1">
    <location>
        <begin position="83"/>
        <end position="104"/>
    </location>
</feature>
<evidence type="ECO:0000313" key="3">
    <source>
        <dbReference type="Proteomes" id="UP000193380"/>
    </source>
</evidence>
<keyword evidence="1" id="KW-1133">Transmembrane helix</keyword>
<dbReference type="EMBL" id="FR904261">
    <property type="protein sequence ID" value="CDQ56206.1"/>
    <property type="molecule type" value="Genomic_DNA"/>
</dbReference>
<name>A0A060VN13_ONCMY</name>
<protein>
    <recommendedName>
        <fullName evidence="4">Ionotropic glutamate receptor C-terminal domain-containing protein</fullName>
    </recommendedName>
</protein>
<feature type="non-terminal residue" evidence="2">
    <location>
        <position position="1"/>
    </location>
</feature>
<evidence type="ECO:0000256" key="1">
    <source>
        <dbReference type="SAM" id="Phobius"/>
    </source>
</evidence>
<reference evidence="2 3" key="1">
    <citation type="journal article" date="2014" name="Nat. Commun.">
        <title>The rainbow trout genome provides novel insights into evolution after whole-genome duplication in vertebrates.</title>
        <authorList>
            <person name="Berthelot C."/>
            <person name="Brunet F."/>
            <person name="Chalopin D."/>
            <person name="Juanchich A."/>
            <person name="Bernard M."/>
            <person name="Noel B."/>
            <person name="Bento P."/>
            <person name="Da Silva C."/>
            <person name="Labadie K."/>
            <person name="Alberti A."/>
            <person name="Aury J.M."/>
            <person name="Louis A."/>
            <person name="Dehais P."/>
            <person name="Bardou P."/>
            <person name="Montfort J."/>
            <person name="Klopp C."/>
            <person name="Cabau C."/>
            <person name="Gaspin C."/>
            <person name="Thorgaard G.H."/>
            <person name="Boussaha M."/>
            <person name="Quillet E."/>
            <person name="Guyomard R."/>
            <person name="Galiana D."/>
            <person name="Bobe J."/>
            <person name="Volff J.N."/>
            <person name="Genet C."/>
            <person name="Wincker P."/>
            <person name="Jaillon O."/>
            <person name="Roest Crollius H."/>
            <person name="Guiguen Y."/>
        </authorList>
    </citation>
    <scope>NUCLEOTIDE SEQUENCE [LARGE SCALE GENOMIC DNA]</scope>
</reference>
<dbReference type="Gene3D" id="1.10.287.70">
    <property type="match status" value="1"/>
</dbReference>
<dbReference type="FunFam" id="1.10.287.70:FF:000099">
    <property type="entry name" value="glutamate receptor 2 isoform X1"/>
    <property type="match status" value="1"/>
</dbReference>
<dbReference type="AlphaFoldDB" id="A0A060VN13"/>
<evidence type="ECO:0000313" key="2">
    <source>
        <dbReference type="EMBL" id="CDQ56206.1"/>
    </source>
</evidence>
<keyword evidence="1" id="KW-0812">Transmembrane</keyword>
<dbReference type="PANTHER" id="PTHR18966">
    <property type="entry name" value="IONOTROPIC GLUTAMATE RECEPTOR"/>
    <property type="match status" value="1"/>
</dbReference>
<proteinExistence type="predicted"/>
<sequence length="150" mass="16699">LYRTSPVYFDRVYTEHHQSISIGSIQNITSLTPVNLAVLKLSEQGILDKLKNKWWYDKGECGTKDSGSKDKTSALSLSNVAGVFYILVGGLGLAMMVALIEFCYKSRAETKRLKLAKNAEKLKPAPPTNPQNFATYREGYNVYGTESVKI</sequence>
<dbReference type="Gene3D" id="3.40.190.10">
    <property type="entry name" value="Periplasmic binding protein-like II"/>
    <property type="match status" value="1"/>
</dbReference>
<dbReference type="STRING" id="8022.A0A060VN13"/>
<dbReference type="PaxDb" id="8022-A0A060VN13"/>
<organism evidence="2 3">
    <name type="scientific">Oncorhynchus mykiss</name>
    <name type="common">Rainbow trout</name>
    <name type="synonym">Salmo gairdneri</name>
    <dbReference type="NCBI Taxonomy" id="8022"/>
    <lineage>
        <taxon>Eukaryota</taxon>
        <taxon>Metazoa</taxon>
        <taxon>Chordata</taxon>
        <taxon>Craniata</taxon>
        <taxon>Vertebrata</taxon>
        <taxon>Euteleostomi</taxon>
        <taxon>Actinopterygii</taxon>
        <taxon>Neopterygii</taxon>
        <taxon>Teleostei</taxon>
        <taxon>Protacanthopterygii</taxon>
        <taxon>Salmoniformes</taxon>
        <taxon>Salmonidae</taxon>
        <taxon>Salmoninae</taxon>
        <taxon>Oncorhynchus</taxon>
    </lineage>
</organism>